<protein>
    <recommendedName>
        <fullName evidence="2">histidine kinase</fullName>
        <ecNumber evidence="2">2.7.13.3</ecNumber>
    </recommendedName>
</protein>
<evidence type="ECO:0000256" key="4">
    <source>
        <dbReference type="ARBA" id="ARBA00022679"/>
    </source>
</evidence>
<feature type="coiled-coil region" evidence="10">
    <location>
        <begin position="571"/>
        <end position="598"/>
    </location>
</feature>
<keyword evidence="8" id="KW-0902">Two-component regulatory system</keyword>
<dbReference type="InterPro" id="IPR001789">
    <property type="entry name" value="Sig_transdc_resp-reg_receiver"/>
</dbReference>
<dbReference type="PROSITE" id="PS50110">
    <property type="entry name" value="RESPONSE_REGULATORY"/>
    <property type="match status" value="1"/>
</dbReference>
<dbReference type="SMART" id="SM00387">
    <property type="entry name" value="HATPase_c"/>
    <property type="match status" value="1"/>
</dbReference>
<keyword evidence="10" id="KW-0175">Coiled coil</keyword>
<evidence type="ECO:0000313" key="13">
    <source>
        <dbReference type="EMBL" id="MBT0664039.1"/>
    </source>
</evidence>
<dbReference type="Pfam" id="PF02518">
    <property type="entry name" value="HATPase_c"/>
    <property type="match status" value="1"/>
</dbReference>
<name>A0AAW4KZ46_9BACT</name>
<dbReference type="InterPro" id="IPR011006">
    <property type="entry name" value="CheY-like_superfamily"/>
</dbReference>
<feature type="domain" description="Response regulatory" evidence="12">
    <location>
        <begin position="5"/>
        <end position="120"/>
    </location>
</feature>
<evidence type="ECO:0000256" key="9">
    <source>
        <dbReference type="PROSITE-ProRule" id="PRU00169"/>
    </source>
</evidence>
<gene>
    <name evidence="13" type="ORF">KI809_06960</name>
</gene>
<dbReference type="InterPro" id="IPR003661">
    <property type="entry name" value="HisK_dim/P_dom"/>
</dbReference>
<dbReference type="InterPro" id="IPR004358">
    <property type="entry name" value="Sig_transdc_His_kin-like_C"/>
</dbReference>
<feature type="coiled-coil region" evidence="10">
    <location>
        <begin position="320"/>
        <end position="347"/>
    </location>
</feature>
<evidence type="ECO:0000313" key="14">
    <source>
        <dbReference type="Proteomes" id="UP000811899"/>
    </source>
</evidence>
<keyword evidence="7" id="KW-0067">ATP-binding</keyword>
<dbReference type="InterPro" id="IPR036097">
    <property type="entry name" value="HisK_dim/P_sf"/>
</dbReference>
<dbReference type="EMBL" id="JAHCVJ010000002">
    <property type="protein sequence ID" value="MBT0664039.1"/>
    <property type="molecule type" value="Genomic_DNA"/>
</dbReference>
<keyword evidence="6" id="KW-0418">Kinase</keyword>
<dbReference type="PANTHER" id="PTHR43065:SF46">
    <property type="entry name" value="C4-DICARBOXYLATE TRANSPORT SENSOR PROTEIN DCTB"/>
    <property type="match status" value="1"/>
</dbReference>
<dbReference type="Pfam" id="PF00072">
    <property type="entry name" value="Response_reg"/>
    <property type="match status" value="1"/>
</dbReference>
<dbReference type="RefSeq" id="WP_214170808.1">
    <property type="nucleotide sequence ID" value="NZ_JAHCVJ010000002.1"/>
</dbReference>
<dbReference type="SUPFAM" id="SSF55874">
    <property type="entry name" value="ATPase domain of HSP90 chaperone/DNA topoisomerase II/histidine kinase"/>
    <property type="match status" value="1"/>
</dbReference>
<evidence type="ECO:0000256" key="3">
    <source>
        <dbReference type="ARBA" id="ARBA00022553"/>
    </source>
</evidence>
<dbReference type="Gene3D" id="3.30.565.10">
    <property type="entry name" value="Histidine kinase-like ATPase, C-terminal domain"/>
    <property type="match status" value="1"/>
</dbReference>
<comment type="caution">
    <text evidence="13">The sequence shown here is derived from an EMBL/GenBank/DDBJ whole genome shotgun (WGS) entry which is preliminary data.</text>
</comment>
<dbReference type="InterPro" id="IPR003018">
    <property type="entry name" value="GAF"/>
</dbReference>
<keyword evidence="5" id="KW-0547">Nucleotide-binding</keyword>
<keyword evidence="3 9" id="KW-0597">Phosphoprotein</keyword>
<reference evidence="13 14" key="1">
    <citation type="submission" date="2021-05" db="EMBL/GenBank/DDBJ databases">
        <title>The draft genome of Geobacter pelophilus DSM 12255.</title>
        <authorList>
            <person name="Xu Z."/>
            <person name="Masuda Y."/>
            <person name="Itoh H."/>
            <person name="Senoo K."/>
        </authorList>
    </citation>
    <scope>NUCLEOTIDE SEQUENCE [LARGE SCALE GENOMIC DNA]</scope>
    <source>
        <strain evidence="13 14">DSM 12255</strain>
    </source>
</reference>
<dbReference type="SMART" id="SM00388">
    <property type="entry name" value="HisKA"/>
    <property type="match status" value="1"/>
</dbReference>
<dbReference type="SUPFAM" id="SSF52172">
    <property type="entry name" value="CheY-like"/>
    <property type="match status" value="1"/>
</dbReference>
<evidence type="ECO:0000256" key="7">
    <source>
        <dbReference type="ARBA" id="ARBA00022840"/>
    </source>
</evidence>
<dbReference type="PROSITE" id="PS50109">
    <property type="entry name" value="HIS_KIN"/>
    <property type="match status" value="1"/>
</dbReference>
<dbReference type="EC" id="2.7.13.3" evidence="2"/>
<evidence type="ECO:0000256" key="8">
    <source>
        <dbReference type="ARBA" id="ARBA00023012"/>
    </source>
</evidence>
<sequence>MSKIAILIVEDEAIVAADLAAKVRQLGYEVAGTTATGEEAVELACRQRPALVLMDIRLAGAMDGITAAEQIHRECHLPVLFLTAHSDMGTVERARQAEAFGYLLKPFDERDLRIQIEMALYKHTAEQQLRERKEQLTGINQILQAALACATEEELGTACLEVAEKITQSKFGFIGEINESGLEVIAISNPGWDACNVLDSGENRRQPGNFKIHGIYGRVLLAGKSLFTNASARHPDSIGLPPGHPPLASFLGVPLLREGRTIGMLAVGNRDGGYAQAEQDALEALAPSIVEAFLRKRAEEGIRKTAADLQTVNSKLLESRRAALNMMEDALAARQQAEETSFELQREISQRKRAEELLRLAYDDLEQRVRERTEDLATTVETLLGEIAERERAERSLKRLNRLYEVLSETNQAIVRVVDHESLFRDFCRIAVEHGGFILSWVGLVDEETGQVRIVAANGATAYLDEIRITVNNEPTGEGPTGIAIRQGSYCICNDFQNDPCTQPWHEQGKVHGIRASASVALKEGERVVGALTLYSGEKDFFDRQHVALLKQMGADISFALDNFTREHRRLKTEQSLREETLERLRTLEELREKEQMLIQQSRLAAMGEMINNIAHQWRQPLNVMGLIVQQMQLYYEVGTFSKEFLDASVVKSMDLINHMSHTIDDFRDFFKPDKDKGEFRVKEVISKTLTLIEDGLMNQEIAIDFQCNADPKIDGYANEYSQVLLNILMNARDALMEQGPKNAQITVTVDVEADKSVVTIADNAGGIPEENLFKIFEPYFTTKGPDKGTGVGLFMSKTIIEKNMAGRLTVRNNDGGAEFRIEV</sequence>
<evidence type="ECO:0000256" key="10">
    <source>
        <dbReference type="SAM" id="Coils"/>
    </source>
</evidence>
<dbReference type="AlphaFoldDB" id="A0AAW4KZ46"/>
<evidence type="ECO:0000256" key="2">
    <source>
        <dbReference type="ARBA" id="ARBA00012438"/>
    </source>
</evidence>
<dbReference type="CDD" id="cd17534">
    <property type="entry name" value="REC_DC-like"/>
    <property type="match status" value="1"/>
</dbReference>
<evidence type="ECO:0000259" key="12">
    <source>
        <dbReference type="PROSITE" id="PS50110"/>
    </source>
</evidence>
<dbReference type="SMART" id="SM00065">
    <property type="entry name" value="GAF"/>
    <property type="match status" value="2"/>
</dbReference>
<organism evidence="13 14">
    <name type="scientific">Geoanaerobacter pelophilus</name>
    <dbReference type="NCBI Taxonomy" id="60036"/>
    <lineage>
        <taxon>Bacteria</taxon>
        <taxon>Pseudomonadati</taxon>
        <taxon>Thermodesulfobacteriota</taxon>
        <taxon>Desulfuromonadia</taxon>
        <taxon>Geobacterales</taxon>
        <taxon>Geobacteraceae</taxon>
        <taxon>Geoanaerobacter</taxon>
    </lineage>
</organism>
<dbReference type="Gene3D" id="3.40.50.2300">
    <property type="match status" value="1"/>
</dbReference>
<dbReference type="PRINTS" id="PR00344">
    <property type="entry name" value="BCTRLSENSOR"/>
</dbReference>
<dbReference type="InterPro" id="IPR003594">
    <property type="entry name" value="HATPase_dom"/>
</dbReference>
<evidence type="ECO:0000256" key="6">
    <source>
        <dbReference type="ARBA" id="ARBA00022777"/>
    </source>
</evidence>
<dbReference type="Gene3D" id="3.30.450.40">
    <property type="match status" value="2"/>
</dbReference>
<dbReference type="GO" id="GO:0000155">
    <property type="term" value="F:phosphorelay sensor kinase activity"/>
    <property type="evidence" value="ECO:0007669"/>
    <property type="project" value="InterPro"/>
</dbReference>
<comment type="catalytic activity">
    <reaction evidence="1">
        <text>ATP + protein L-histidine = ADP + protein N-phospho-L-histidine.</text>
        <dbReference type="EC" id="2.7.13.3"/>
    </reaction>
</comment>
<dbReference type="Gene3D" id="1.10.287.130">
    <property type="match status" value="1"/>
</dbReference>
<dbReference type="InterPro" id="IPR036890">
    <property type="entry name" value="HATPase_C_sf"/>
</dbReference>
<dbReference type="GO" id="GO:0005524">
    <property type="term" value="F:ATP binding"/>
    <property type="evidence" value="ECO:0007669"/>
    <property type="project" value="UniProtKB-KW"/>
</dbReference>
<accession>A0AAW4KZ46</accession>
<proteinExistence type="predicted"/>
<dbReference type="SUPFAM" id="SSF55781">
    <property type="entry name" value="GAF domain-like"/>
    <property type="match status" value="2"/>
</dbReference>
<dbReference type="Proteomes" id="UP000811899">
    <property type="component" value="Unassembled WGS sequence"/>
</dbReference>
<dbReference type="Pfam" id="PF13185">
    <property type="entry name" value="GAF_2"/>
    <property type="match status" value="2"/>
</dbReference>
<dbReference type="PANTHER" id="PTHR43065">
    <property type="entry name" value="SENSOR HISTIDINE KINASE"/>
    <property type="match status" value="1"/>
</dbReference>
<dbReference type="CDD" id="cd00082">
    <property type="entry name" value="HisKA"/>
    <property type="match status" value="1"/>
</dbReference>
<dbReference type="InterPro" id="IPR005467">
    <property type="entry name" value="His_kinase_dom"/>
</dbReference>
<dbReference type="SUPFAM" id="SSF47384">
    <property type="entry name" value="Homodimeric domain of signal transducing histidine kinase"/>
    <property type="match status" value="1"/>
</dbReference>
<evidence type="ECO:0000256" key="5">
    <source>
        <dbReference type="ARBA" id="ARBA00022741"/>
    </source>
</evidence>
<evidence type="ECO:0000259" key="11">
    <source>
        <dbReference type="PROSITE" id="PS50109"/>
    </source>
</evidence>
<feature type="modified residue" description="4-aspartylphosphate" evidence="9">
    <location>
        <position position="55"/>
    </location>
</feature>
<evidence type="ECO:0000256" key="1">
    <source>
        <dbReference type="ARBA" id="ARBA00000085"/>
    </source>
</evidence>
<dbReference type="SMART" id="SM00448">
    <property type="entry name" value="REC"/>
    <property type="match status" value="1"/>
</dbReference>
<feature type="coiled-coil region" evidence="10">
    <location>
        <begin position="383"/>
        <end position="410"/>
    </location>
</feature>
<dbReference type="InterPro" id="IPR029016">
    <property type="entry name" value="GAF-like_dom_sf"/>
</dbReference>
<feature type="domain" description="Histidine kinase" evidence="11">
    <location>
        <begin position="613"/>
        <end position="824"/>
    </location>
</feature>
<keyword evidence="14" id="KW-1185">Reference proteome</keyword>
<keyword evidence="4" id="KW-0808">Transferase</keyword>